<evidence type="ECO:0000313" key="2">
    <source>
        <dbReference type="EMBL" id="GFR45041.1"/>
    </source>
</evidence>
<feature type="compositionally biased region" description="Low complexity" evidence="1">
    <location>
        <begin position="143"/>
        <end position="154"/>
    </location>
</feature>
<feature type="compositionally biased region" description="Polar residues" evidence="1">
    <location>
        <begin position="266"/>
        <end position="279"/>
    </location>
</feature>
<gene>
    <name evidence="2" type="ORF">Agub_g6411</name>
</gene>
<feature type="region of interest" description="Disordered" evidence="1">
    <location>
        <begin position="259"/>
        <end position="311"/>
    </location>
</feature>
<protein>
    <submittedName>
        <fullName evidence="2">Uncharacterized protein</fullName>
    </submittedName>
</protein>
<feature type="region of interest" description="Disordered" evidence="1">
    <location>
        <begin position="348"/>
        <end position="369"/>
    </location>
</feature>
<feature type="compositionally biased region" description="Low complexity" evidence="1">
    <location>
        <begin position="92"/>
        <end position="101"/>
    </location>
</feature>
<name>A0AAD3DNB4_9CHLO</name>
<proteinExistence type="predicted"/>
<dbReference type="AlphaFoldDB" id="A0AAD3DNB4"/>
<feature type="compositionally biased region" description="Polar residues" evidence="1">
    <location>
        <begin position="1"/>
        <end position="23"/>
    </location>
</feature>
<feature type="compositionally biased region" description="Low complexity" evidence="1">
    <location>
        <begin position="741"/>
        <end position="754"/>
    </location>
</feature>
<feature type="compositionally biased region" description="Polar residues" evidence="1">
    <location>
        <begin position="956"/>
        <end position="966"/>
    </location>
</feature>
<feature type="compositionally biased region" description="Low complexity" evidence="1">
    <location>
        <begin position="348"/>
        <end position="366"/>
    </location>
</feature>
<feature type="region of interest" description="Disordered" evidence="1">
    <location>
        <begin position="1"/>
        <end position="26"/>
    </location>
</feature>
<sequence length="982" mass="97517">METTSTGCSSRRSPNDDTGNDSASPVVGVLGLQAPRSRCLPKSHISLDYLQRQPEETLGQQQTLLTKRFVAAGTDGGCSTAFAACHVIIPSSSSVGGSPTTNASGTQEPTPSAFCPSDAGTSSRSLRLMRTAARQQVPLQDESAPASQQQAQQARTPLPAGEEEVASQEPGERPTLQGAADAQLEPLSTAAAAPNPGIVTAADRVREEDTGGGDGGASTGGALEPPSSGVRELPPFSRRPGAAVQACTPSSNAAAAAAAAPVISGSGESQAQERSGQTSTPPPTALNDLPAPQPGFFRAPQQPPLRSSSFQAQMPHPAAQLNPLLRFQQHQQQQWRQPLPQLHAQLPQQLSGPQQQQQQQLHPLTLGGTGFPSAAAATLNPGACTRAPSSAAAAAGNGCGSQLIEASIRARLGLPPKRCSTAGPGVALGFPSSSGAAALPAAQLGGLGAPGLMGSAAAAAGSSLQQELLMLRGGRQLSGGAQGSLLLQHQQQRMHGQLEGSGELLPGLRSPVSTGLPLTAFQAAGGLAAAAAASHAPSTTGMRAGLLAGAAGMQAPLPLERSHSVPLAAADTKAAAVRLRQLEQMGVSVSQAVLAAAANGRFNGGGNGNTPGPVVGCRGGDGGLGCGPSTAAAAAGGGAAATSGLRALQSTGSSGGACQAGKRSAAAFRCEETQQQQEQSPSQPAPAQQQTPACATGPGCGVRVAAGLDMGNDMLQAALKRRAVLASSEATSAPGRSRSFSSSQLQQQQQLQGMQLPRAPFTRLPQQPSITINNNFQAAPGLYLPPNPGYSHAAALGFGNSNTGPSGVAFPGPVYVGGPDSRVMLHHPGPSFMAAASYGNMSPQPYGGLGGPMYGNMGPVPLPLGGGTMGGAAAGVGMAGWAQVSRGSLSSGYGLGPAPSLSLPLPAPGAGAGAVGAAGRGLDEAMDVACLVNEQDYLADSDLQSFIADLCGPASGSEQPQQQQDATAAGAAAAAAGGGGMP</sequence>
<feature type="compositionally biased region" description="Low complexity" evidence="1">
    <location>
        <begin position="673"/>
        <end position="695"/>
    </location>
</feature>
<evidence type="ECO:0000256" key="1">
    <source>
        <dbReference type="SAM" id="MobiDB-lite"/>
    </source>
</evidence>
<reference evidence="2 3" key="1">
    <citation type="journal article" date="2021" name="Sci. Rep.">
        <title>Genome sequencing of the multicellular alga Astrephomene provides insights into convergent evolution of germ-soma differentiation.</title>
        <authorList>
            <person name="Yamashita S."/>
            <person name="Yamamoto K."/>
            <person name="Matsuzaki R."/>
            <person name="Suzuki S."/>
            <person name="Yamaguchi H."/>
            <person name="Hirooka S."/>
            <person name="Minakuchi Y."/>
            <person name="Miyagishima S."/>
            <person name="Kawachi M."/>
            <person name="Toyoda A."/>
            <person name="Nozaki H."/>
        </authorList>
    </citation>
    <scope>NUCLEOTIDE SEQUENCE [LARGE SCALE GENOMIC DNA]</scope>
    <source>
        <strain evidence="2 3">NIES-4017</strain>
    </source>
</reference>
<keyword evidence="3" id="KW-1185">Reference proteome</keyword>
<organism evidence="2 3">
    <name type="scientific">Astrephomene gubernaculifera</name>
    <dbReference type="NCBI Taxonomy" id="47775"/>
    <lineage>
        <taxon>Eukaryota</taxon>
        <taxon>Viridiplantae</taxon>
        <taxon>Chlorophyta</taxon>
        <taxon>core chlorophytes</taxon>
        <taxon>Chlorophyceae</taxon>
        <taxon>CS clade</taxon>
        <taxon>Chlamydomonadales</taxon>
        <taxon>Astrephomenaceae</taxon>
        <taxon>Astrephomene</taxon>
    </lineage>
</organism>
<evidence type="ECO:0000313" key="3">
    <source>
        <dbReference type="Proteomes" id="UP001054857"/>
    </source>
</evidence>
<feature type="region of interest" description="Disordered" evidence="1">
    <location>
        <begin position="954"/>
        <end position="982"/>
    </location>
</feature>
<dbReference type="Proteomes" id="UP001054857">
    <property type="component" value="Unassembled WGS sequence"/>
</dbReference>
<feature type="region of interest" description="Disordered" evidence="1">
    <location>
        <begin position="729"/>
        <end position="754"/>
    </location>
</feature>
<comment type="caution">
    <text evidence="2">The sequence shown here is derived from an EMBL/GenBank/DDBJ whole genome shotgun (WGS) entry which is preliminary data.</text>
</comment>
<feature type="region of interest" description="Disordered" evidence="1">
    <location>
        <begin position="669"/>
        <end position="695"/>
    </location>
</feature>
<dbReference type="EMBL" id="BMAR01000009">
    <property type="protein sequence ID" value="GFR45041.1"/>
    <property type="molecule type" value="Genomic_DNA"/>
</dbReference>
<accession>A0AAD3DNB4</accession>
<feature type="region of interest" description="Disordered" evidence="1">
    <location>
        <begin position="92"/>
        <end position="247"/>
    </location>
</feature>